<keyword evidence="1" id="KW-0472">Membrane</keyword>
<dbReference type="Proteomes" id="UP000626092">
    <property type="component" value="Unassembled WGS sequence"/>
</dbReference>
<dbReference type="EMBL" id="WJXA01000010">
    <property type="protein sequence ID" value="KAF7129322.1"/>
    <property type="molecule type" value="Genomic_DNA"/>
</dbReference>
<sequence length="165" mass="18513">MGEEKGRDEGECLRSGVETGELGHVTETEIKGNDIPTLFLDNAGWGNCSGFAAIHKACCLLSWKRSSIIFFMILPINLGMLAVEGLFRYRVVRADYIIQRSGFSLAMEGVFIAYLYSLLIVLDTIASCLFFKSTKEDTQIDYAKGRYYFQIKIVKKEDQADNVPS</sequence>
<evidence type="ECO:0000256" key="1">
    <source>
        <dbReference type="SAM" id="Phobius"/>
    </source>
</evidence>
<keyword evidence="3" id="KW-1185">Reference proteome</keyword>
<keyword evidence="1" id="KW-1133">Transmembrane helix</keyword>
<proteinExistence type="predicted"/>
<keyword evidence="1" id="KW-0812">Transmembrane</keyword>
<accession>A0A834GA12</accession>
<name>A0A834GA12_RHOSS</name>
<feature type="transmembrane region" description="Helical" evidence="1">
    <location>
        <begin position="68"/>
        <end position="91"/>
    </location>
</feature>
<dbReference type="AlphaFoldDB" id="A0A834GA12"/>
<protein>
    <submittedName>
        <fullName evidence="2">Uncharacterized protein</fullName>
    </submittedName>
</protein>
<evidence type="ECO:0000313" key="2">
    <source>
        <dbReference type="EMBL" id="KAF7129322.1"/>
    </source>
</evidence>
<reference evidence="2" key="1">
    <citation type="submission" date="2019-11" db="EMBL/GenBank/DDBJ databases">
        <authorList>
            <person name="Liu Y."/>
            <person name="Hou J."/>
            <person name="Li T.-Q."/>
            <person name="Guan C.-H."/>
            <person name="Wu X."/>
            <person name="Wu H.-Z."/>
            <person name="Ling F."/>
            <person name="Zhang R."/>
            <person name="Shi X.-G."/>
            <person name="Ren J.-P."/>
            <person name="Chen E.-F."/>
            <person name="Sun J.-M."/>
        </authorList>
    </citation>
    <scope>NUCLEOTIDE SEQUENCE</scope>
    <source>
        <strain evidence="2">Adult_tree_wgs_1</strain>
        <tissue evidence="2">Leaves</tissue>
    </source>
</reference>
<evidence type="ECO:0000313" key="3">
    <source>
        <dbReference type="Proteomes" id="UP000626092"/>
    </source>
</evidence>
<dbReference type="PANTHER" id="PTHR33133">
    <property type="entry name" value="OS08G0107100 PROTEIN-RELATED"/>
    <property type="match status" value="1"/>
</dbReference>
<organism evidence="2 3">
    <name type="scientific">Rhododendron simsii</name>
    <name type="common">Sims's rhododendron</name>
    <dbReference type="NCBI Taxonomy" id="118357"/>
    <lineage>
        <taxon>Eukaryota</taxon>
        <taxon>Viridiplantae</taxon>
        <taxon>Streptophyta</taxon>
        <taxon>Embryophyta</taxon>
        <taxon>Tracheophyta</taxon>
        <taxon>Spermatophyta</taxon>
        <taxon>Magnoliopsida</taxon>
        <taxon>eudicotyledons</taxon>
        <taxon>Gunneridae</taxon>
        <taxon>Pentapetalae</taxon>
        <taxon>asterids</taxon>
        <taxon>Ericales</taxon>
        <taxon>Ericaceae</taxon>
        <taxon>Ericoideae</taxon>
        <taxon>Rhodoreae</taxon>
        <taxon>Rhododendron</taxon>
    </lineage>
</organism>
<dbReference type="OrthoDB" id="687732at2759"/>
<dbReference type="PANTHER" id="PTHR33133:SF19">
    <property type="entry name" value="BINDING-PROTEIN-DEPENDENT TRANSPORT SYSTEMS INNER MEMBRANE COMPONENT"/>
    <property type="match status" value="1"/>
</dbReference>
<gene>
    <name evidence="2" type="ORF">RHSIM_Rhsim10G0035500</name>
</gene>
<feature type="transmembrane region" description="Helical" evidence="1">
    <location>
        <begin position="111"/>
        <end position="131"/>
    </location>
</feature>
<comment type="caution">
    <text evidence="2">The sequence shown here is derived from an EMBL/GenBank/DDBJ whole genome shotgun (WGS) entry which is preliminary data.</text>
</comment>